<gene>
    <name evidence="3" type="ORF">ACFOUR_16030</name>
</gene>
<evidence type="ECO:0000313" key="3">
    <source>
        <dbReference type="EMBL" id="MFC3959871.1"/>
    </source>
</evidence>
<dbReference type="GeneID" id="73904364"/>
<evidence type="ECO:0000256" key="1">
    <source>
        <dbReference type="SAM" id="MobiDB-lite"/>
    </source>
</evidence>
<evidence type="ECO:0000256" key="2">
    <source>
        <dbReference type="SAM" id="Phobius"/>
    </source>
</evidence>
<sequence length="68" mass="7090">MADETEREDADDAKRENSDDAGSTSDDAQHTPRETAPMSDFEAKNAAIGAAILVVGLGVSIGVPLFVL</sequence>
<dbReference type="AlphaFoldDB" id="A0ABD5NT04"/>
<accession>A0ABD5NT04</accession>
<protein>
    <submittedName>
        <fullName evidence="3">Uncharacterized protein</fullName>
    </submittedName>
</protein>
<feature type="region of interest" description="Disordered" evidence="1">
    <location>
        <begin position="1"/>
        <end position="40"/>
    </location>
</feature>
<dbReference type="InterPro" id="IPR055972">
    <property type="entry name" value="DUF7550"/>
</dbReference>
<organism evidence="3 4">
    <name type="scientific">Halovivax cerinus</name>
    <dbReference type="NCBI Taxonomy" id="1487865"/>
    <lineage>
        <taxon>Archaea</taxon>
        <taxon>Methanobacteriati</taxon>
        <taxon>Methanobacteriota</taxon>
        <taxon>Stenosarchaea group</taxon>
        <taxon>Halobacteria</taxon>
        <taxon>Halobacteriales</taxon>
        <taxon>Natrialbaceae</taxon>
        <taxon>Halovivax</taxon>
    </lineage>
</organism>
<comment type="caution">
    <text evidence="3">The sequence shown here is derived from an EMBL/GenBank/DDBJ whole genome shotgun (WGS) entry which is preliminary data.</text>
</comment>
<keyword evidence="2" id="KW-0812">Transmembrane</keyword>
<dbReference type="EMBL" id="JBHSAQ010000014">
    <property type="protein sequence ID" value="MFC3959871.1"/>
    <property type="molecule type" value="Genomic_DNA"/>
</dbReference>
<keyword evidence="2" id="KW-0472">Membrane</keyword>
<dbReference type="RefSeq" id="WP_256531615.1">
    <property type="nucleotide sequence ID" value="NZ_CP101824.1"/>
</dbReference>
<evidence type="ECO:0000313" key="4">
    <source>
        <dbReference type="Proteomes" id="UP001595846"/>
    </source>
</evidence>
<keyword evidence="2" id="KW-1133">Transmembrane helix</keyword>
<dbReference type="Pfam" id="PF24418">
    <property type="entry name" value="DUF7550"/>
    <property type="match status" value="1"/>
</dbReference>
<keyword evidence="4" id="KW-1185">Reference proteome</keyword>
<name>A0ABD5NT04_9EURY</name>
<proteinExistence type="predicted"/>
<reference evidence="3 4" key="1">
    <citation type="journal article" date="2019" name="Int. J. Syst. Evol. Microbiol.">
        <title>The Global Catalogue of Microorganisms (GCM) 10K type strain sequencing project: providing services to taxonomists for standard genome sequencing and annotation.</title>
        <authorList>
            <consortium name="The Broad Institute Genomics Platform"/>
            <consortium name="The Broad Institute Genome Sequencing Center for Infectious Disease"/>
            <person name="Wu L."/>
            <person name="Ma J."/>
        </authorList>
    </citation>
    <scope>NUCLEOTIDE SEQUENCE [LARGE SCALE GENOMIC DNA]</scope>
    <source>
        <strain evidence="3 4">IBRC-M 10256</strain>
    </source>
</reference>
<feature type="compositionally biased region" description="Acidic residues" evidence="1">
    <location>
        <begin position="1"/>
        <end position="11"/>
    </location>
</feature>
<dbReference type="Proteomes" id="UP001595846">
    <property type="component" value="Unassembled WGS sequence"/>
</dbReference>
<feature type="transmembrane region" description="Helical" evidence="2">
    <location>
        <begin position="46"/>
        <end position="67"/>
    </location>
</feature>